<dbReference type="Pfam" id="PF17921">
    <property type="entry name" value="Integrase_H2C2"/>
    <property type="match status" value="1"/>
</dbReference>
<dbReference type="InterPro" id="IPR005312">
    <property type="entry name" value="DUF1759"/>
</dbReference>
<protein>
    <recommendedName>
        <fullName evidence="3">CCHC-type domain-containing protein</fullName>
    </recommendedName>
</protein>
<proteinExistence type="predicted"/>
<dbReference type="Proteomes" id="UP000683360">
    <property type="component" value="Unassembled WGS sequence"/>
</dbReference>
<feature type="coiled-coil region" evidence="2">
    <location>
        <begin position="39"/>
        <end position="66"/>
    </location>
</feature>
<dbReference type="SUPFAM" id="SSF56672">
    <property type="entry name" value="DNA/RNA polymerases"/>
    <property type="match status" value="1"/>
</dbReference>
<reference evidence="4" key="1">
    <citation type="submission" date="2021-03" db="EMBL/GenBank/DDBJ databases">
        <authorList>
            <person name="Bekaert M."/>
        </authorList>
    </citation>
    <scope>NUCLEOTIDE SEQUENCE</scope>
</reference>
<keyword evidence="2" id="KW-0175">Coiled coil</keyword>
<dbReference type="GO" id="GO:0008270">
    <property type="term" value="F:zinc ion binding"/>
    <property type="evidence" value="ECO:0007669"/>
    <property type="project" value="UniProtKB-KW"/>
</dbReference>
<dbReference type="PANTHER" id="PTHR47331">
    <property type="entry name" value="PHD-TYPE DOMAIN-CONTAINING PROTEIN"/>
    <property type="match status" value="1"/>
</dbReference>
<dbReference type="OrthoDB" id="5985737at2759"/>
<comment type="caution">
    <text evidence="4">The sequence shown here is derived from an EMBL/GenBank/DDBJ whole genome shotgun (WGS) entry which is preliminary data.</text>
</comment>
<sequence length="1492" mass="170351">MSVDADHKRVTKKKRSTAKGRFHRIYGRLLEGIQDELGAIVVEKILQDLETAYTELEARHEVFLETFDSENEEDKPKINELNHDLTGMYRELCKSRSLCENLRQKIKHEQDSKLKEQNSMKHAKKNKDTETFRVKKLEAPIFAGSIRDYPSFKVDYERHMLSSYGKDPYALKQCLSGEALTVVKGVDNDFEEMFRRLDMKYGRAEKLIDHILNELKRLKKVQEGDNMKFISVVETVEKCWLDLKRMNLEAEMNTATMVSQIEKLLPPIQKREWALRKQKTESKSIPLSFKEFLNFLLEEKSALEYMESDLREYGTAKGKINTLDANESENDENNNGVAVDPLQVQLQENQQVMKQVVEGLAQVAQAMSNKPTNRYNSDKNTGTNRNTEGKFKCWYHKSDNHEIGDCSIFARLDSQTKVDLVRKNGGCFSCLKIGHLSRHCHSRKPCDIQNELHQPCGKIHHKNLHTAHMDGISFHNSTQVINDGKNNNGVLLMISSVQCKDMSLTTLWDPGANMSLITHKTAKRLGLSGQDITLSVTKVGNVTEHVQSKEYVIPLTDLGGKIWTIKAYGMEEVTAEVARVDMSRVEQLFKGINKNDIQRPTGQVDILIGTDCCILMPNKEEQIGNLQLMRNQFGYCIRGSHPLLEVPKLSNHGIVRIYWASGKIISLNDIHVLDRDSIKNKLDSLFDIEGPGKQTTLKCGSCKCGKCAIGQSQHSLREERELNIIKSGMTHDEESQQWIVNYPWIKNPNNLPNNVNSAVSRLGSTEKRLLRNSLKYASAYDEQIMDMVKRGIARKLTKEEMEIHSGPVHYIPHHEVLKPESKSTPLRIVFNSSSSYMGHTLNDYWAKGSNVINDLLAVLIRFRQESIALAGDISKMYNAIRLSPLDQHTHRFVWRNLETHRDPDHYALLTVTFGDRPSGAISTLALHQTAKMYQHIYPDASKMVIRNSYVDDILQSVESVDNARLITQQTEKMLACGGFRIKHWIISGNEKCGSNLQSPVSGESVEVDLDEFAHEKILGMRWDPKQDLFDFKVKINFSPKYKNVRKGENITKSQIESSVPTSLTPRMVLSQVASVYDPLGLATPYTLAAKVLMRKLCIENNTNDKTLHNSRWDYAMSAESRLEWMDFFKELFDIEQLKFHRCLKPNNAVGDPMLVIFSDGSKLAYGTCAYVRWGTAHAGFESRLVIAKNRIAPTKQMSVPRLELCGAVLAARIRQKLVEEMDYKFSRVIHIVDSMIVRAQIQRESYGFGTFVATRVAEIQNKTEPSDWWWVPSEFNAADLATRITSPNDLVKNSIWKNGPKFLNDPIDQWPLRQDCNLGNDELPDTIGIVMSSDIKKMNDTMSGLNFEDVKLENISSYSKLLRVTCILMRIATTKSFKGASMGVTAESLNAAEFEWIRYLQRDISDNWTKTFRRLSPEKNDAGIVVVGKRLADWLKATWNRTDLMLLPNKGHYVWLYLKSVHDQDHAGVDVTLAKVRSRFWIPKVRKYISYD</sequence>
<feature type="domain" description="CCHC-type" evidence="3">
    <location>
        <begin position="427"/>
        <end position="440"/>
    </location>
</feature>
<evidence type="ECO:0000259" key="3">
    <source>
        <dbReference type="PROSITE" id="PS50158"/>
    </source>
</evidence>
<evidence type="ECO:0000256" key="2">
    <source>
        <dbReference type="SAM" id="Coils"/>
    </source>
</evidence>
<keyword evidence="1" id="KW-0863">Zinc-finger</keyword>
<evidence type="ECO:0000313" key="4">
    <source>
        <dbReference type="EMBL" id="CAG2196119.1"/>
    </source>
</evidence>
<keyword evidence="5" id="KW-1185">Reference proteome</keyword>
<dbReference type="InterPro" id="IPR008042">
    <property type="entry name" value="Retrotrans_Pao"/>
</dbReference>
<dbReference type="InterPro" id="IPR021109">
    <property type="entry name" value="Peptidase_aspartic_dom_sf"/>
</dbReference>
<name>A0A8S3QH19_MYTED</name>
<dbReference type="InterPro" id="IPR001878">
    <property type="entry name" value="Znf_CCHC"/>
</dbReference>
<dbReference type="Pfam" id="PF03564">
    <property type="entry name" value="DUF1759"/>
    <property type="match status" value="1"/>
</dbReference>
<dbReference type="PROSITE" id="PS50158">
    <property type="entry name" value="ZF_CCHC"/>
    <property type="match status" value="1"/>
</dbReference>
<dbReference type="EMBL" id="CAJPWZ010000544">
    <property type="protein sequence ID" value="CAG2196119.1"/>
    <property type="molecule type" value="Genomic_DNA"/>
</dbReference>
<dbReference type="Gene3D" id="2.40.70.10">
    <property type="entry name" value="Acid Proteases"/>
    <property type="match status" value="1"/>
</dbReference>
<dbReference type="InterPro" id="IPR043502">
    <property type="entry name" value="DNA/RNA_pol_sf"/>
</dbReference>
<dbReference type="InterPro" id="IPR041588">
    <property type="entry name" value="Integrase_H2C2"/>
</dbReference>
<organism evidence="4 5">
    <name type="scientific">Mytilus edulis</name>
    <name type="common">Blue mussel</name>
    <dbReference type="NCBI Taxonomy" id="6550"/>
    <lineage>
        <taxon>Eukaryota</taxon>
        <taxon>Metazoa</taxon>
        <taxon>Spiralia</taxon>
        <taxon>Lophotrochozoa</taxon>
        <taxon>Mollusca</taxon>
        <taxon>Bivalvia</taxon>
        <taxon>Autobranchia</taxon>
        <taxon>Pteriomorphia</taxon>
        <taxon>Mytilida</taxon>
        <taxon>Mytiloidea</taxon>
        <taxon>Mytilidae</taxon>
        <taxon>Mytilinae</taxon>
        <taxon>Mytilus</taxon>
    </lineage>
</organism>
<evidence type="ECO:0000313" key="5">
    <source>
        <dbReference type="Proteomes" id="UP000683360"/>
    </source>
</evidence>
<accession>A0A8S3QH19</accession>
<dbReference type="GO" id="GO:0003676">
    <property type="term" value="F:nucleic acid binding"/>
    <property type="evidence" value="ECO:0007669"/>
    <property type="project" value="InterPro"/>
</dbReference>
<gene>
    <name evidence="4" type="ORF">MEDL_11024</name>
</gene>
<keyword evidence="1" id="KW-0479">Metal-binding</keyword>
<keyword evidence="1" id="KW-0862">Zinc</keyword>
<dbReference type="Pfam" id="PF05380">
    <property type="entry name" value="Peptidase_A17"/>
    <property type="match status" value="1"/>
</dbReference>
<evidence type="ECO:0000256" key="1">
    <source>
        <dbReference type="PROSITE-ProRule" id="PRU00047"/>
    </source>
</evidence>
<dbReference type="PANTHER" id="PTHR47331:SF1">
    <property type="entry name" value="GAG-LIKE PROTEIN"/>
    <property type="match status" value="1"/>
</dbReference>